<sequence length="1786" mass="187584">MKRVLLIIVLVTSIFSAYAQVNPWKQVNLTTASKGKDVFQKHFKPSAYVSFQLDEAVMWQQLKKAPSERNVSFSRSSAIISVPDSKGRIERFRIVESPSMQDGLAAKHPGIKSYSGVSMDHPGSSIRFSMSQLGFHAKVISPDRKAFYVSCVDKAGKSYIIYDREVLNDKKYDFDCLLDETISSNVQGSNSGKGGVTGKDANTNTLRVYRTALNLTGEFSRAVLADVAPGTDTSTDALKKAIVLALANEITTEANSYFENEMHLRLVLINNETDIIYLNPATDPFSTWTTTFTTTTWNTETQNNCTNVIGNANYDVGHMLTYNTEKNNGNAGCIGCICKTPSGSVGKGRGWNMYGEYQGYYLVVDYWTHELGHQFGGNHTFTHNIEGSLVQVEPGSGTTIMAYAGITGATDVATHSDPFFHSKSIEQITDYIQTGTGNTCGSTITLTNNIPTANAGTDYTVPKSTPFLLTGASTDADGADVRTYSWEQIDNYATGANTYPTATSTKGPMFRYFPPVTDLTRSFPRMEVILDSQNTGKWEVLPSVARTLNFRFMVRDNHSPISANKSDDMIVTVGTAGPFLVTSPNTGVSYASGSAQTITWSVNSTNVAPYATNVKITLSTDGGQTFPYTLSASTANDGTESVTLPNIQSGACRIKVEAVGNIFFDVSNVNFAIGACGTAVGLKAASVTASSATISWTAVTGATSYDVDYRKAGATSWTNAATATTGTSVNLTGLVQGTDYEFRVKTNCSFNNGAYATETFSTLCSVAPASISASNITSNTATLSWPAAAGAASYKVDYKLSTETIWVRAENETTATSTDIANLIAGKTYNIRVRSNCASSLAYSSYVTSTFNTACAAAPSGLTASGVSNASATISWSASAGATSYTVDYKLASSGTWVNAATNTTSTSVSLSSLTQGSVYDYRVRGNCSSGNTAYTAAQFTTLCSVAPSGLSATAITNSSATVSFTAAAGAVSYDVDYKAASSGVWTNIATATTTVSFNISGLTQGTAYDYRVRTNCSSGSSSYATAQFTTLCTIAPSGLSASAITNNSATISWSAVNGATGYDVDYKLISSGSWTNAATGTTTVSTNLSGLTQGAVYDYRVRTNCASGSTTYTTAQFSTLCTTAPSGLSASAITNNSATISWSAVSGAASYDVDYKLTSSGSWTNAATGTTTVSVNLSGLTQGAVYDYRVRTNCASGSTVYTSAQFTTLCTVAPTGLSTSAVSDVSATVTWTAVSGAVSYDVDYKLSAEGIWTNAATATTSTFVNLSGLSTGVQYDYRVRTNCASGSTVYTSALFTTTCSTAPSGLNASAVTTSSATLNWTAATGAASYDVDYKLATSGTWLNAATATTATSVSISGLDYSSLYDWRIRTNCAVGSSSYTSAQFTTQTPVCNDPAGLTSGSVTASSATISWSAVTGAASYDVDYKIATSSTWTSAAVATTSTTVNLSGLNSSTTYDWRVRVNCIYGNTSNYVSAQFNTLLAIGCGIPVTVTTTNITSSSATLNWSAVNGAIGYTVGYRSTSALNWTNLATGTTALSINVTGLASESNYEWRVKAVCGSGSSAYNSTSFTTLPLCPGKYDTILHNSFASAISVPLSTDVFGTINPSGNVDYYKVTIPQSGLVTITLDNLPQDYNLYSYNNNQKITGSSANTGIADEVISTTLAKGNHYIKIIGASNGLSSPACYTLRIIQGSAAKGNLSSSLIAENKGSMKLYPNPAHSLININTGKVPEHAVIKITDVYGRAVMQANAGISSTQLDVSKLKPGSYFVTVLTKEGTVMHNTKFVKY</sequence>
<dbReference type="SMART" id="SM00060">
    <property type="entry name" value="FN3"/>
    <property type="match status" value="10"/>
</dbReference>
<dbReference type="NCBIfam" id="TIGR04183">
    <property type="entry name" value="Por_Secre_tail"/>
    <property type="match status" value="1"/>
</dbReference>
<accession>A0A931E809</accession>
<feature type="domain" description="Fibronectin type-III" evidence="3">
    <location>
        <begin position="1394"/>
        <end position="1483"/>
    </location>
</feature>
<evidence type="ECO:0000313" key="5">
    <source>
        <dbReference type="Proteomes" id="UP000628448"/>
    </source>
</evidence>
<dbReference type="RefSeq" id="WP_196991177.1">
    <property type="nucleotide sequence ID" value="NZ_JADWYR010000002.1"/>
</dbReference>
<organism evidence="4 5">
    <name type="scientific">Panacibacter microcysteis</name>
    <dbReference type="NCBI Taxonomy" id="2793269"/>
    <lineage>
        <taxon>Bacteria</taxon>
        <taxon>Pseudomonadati</taxon>
        <taxon>Bacteroidota</taxon>
        <taxon>Chitinophagia</taxon>
        <taxon>Chitinophagales</taxon>
        <taxon>Chitinophagaceae</taxon>
        <taxon>Panacibacter</taxon>
    </lineage>
</organism>
<gene>
    <name evidence="4" type="ORF">I5907_12605</name>
</gene>
<dbReference type="PANTHER" id="PTHR46708">
    <property type="entry name" value="TENASCIN"/>
    <property type="match status" value="1"/>
</dbReference>
<dbReference type="Pfam" id="PF13583">
    <property type="entry name" value="Reprolysin_4"/>
    <property type="match status" value="1"/>
</dbReference>
<evidence type="ECO:0000256" key="2">
    <source>
        <dbReference type="SAM" id="SignalP"/>
    </source>
</evidence>
<dbReference type="EMBL" id="JADWYR010000002">
    <property type="protein sequence ID" value="MBG9377076.1"/>
    <property type="molecule type" value="Genomic_DNA"/>
</dbReference>
<dbReference type="SUPFAM" id="SSF89260">
    <property type="entry name" value="Collagen-binding domain"/>
    <property type="match status" value="1"/>
</dbReference>
<evidence type="ECO:0000256" key="1">
    <source>
        <dbReference type="ARBA" id="ARBA00022737"/>
    </source>
</evidence>
<feature type="domain" description="Fibronectin type-III" evidence="3">
    <location>
        <begin position="678"/>
        <end position="769"/>
    </location>
</feature>
<dbReference type="InterPro" id="IPR024079">
    <property type="entry name" value="MetalloPept_cat_dom_sf"/>
</dbReference>
<feature type="domain" description="Fibronectin type-III" evidence="3">
    <location>
        <begin position="1036"/>
        <end position="1127"/>
    </location>
</feature>
<name>A0A931E809_9BACT</name>
<dbReference type="PROSITE" id="PS50853">
    <property type="entry name" value="FN3"/>
    <property type="match status" value="7"/>
</dbReference>
<keyword evidence="5" id="KW-1185">Reference proteome</keyword>
<dbReference type="InterPro" id="IPR003961">
    <property type="entry name" value="FN3_dom"/>
</dbReference>
<dbReference type="CDD" id="cd00063">
    <property type="entry name" value="FN3"/>
    <property type="match status" value="9"/>
</dbReference>
<dbReference type="Pfam" id="PF00041">
    <property type="entry name" value="fn3"/>
    <property type="match status" value="9"/>
</dbReference>
<dbReference type="SUPFAM" id="SSF55486">
    <property type="entry name" value="Metalloproteases ('zincins'), catalytic domain"/>
    <property type="match status" value="1"/>
</dbReference>
<dbReference type="GO" id="GO:0008237">
    <property type="term" value="F:metallopeptidase activity"/>
    <property type="evidence" value="ECO:0007669"/>
    <property type="project" value="InterPro"/>
</dbReference>
<dbReference type="InterPro" id="IPR013783">
    <property type="entry name" value="Ig-like_fold"/>
</dbReference>
<dbReference type="SUPFAM" id="SSF49265">
    <property type="entry name" value="Fibronectin type III"/>
    <property type="match status" value="6"/>
</dbReference>
<feature type="domain" description="Fibronectin type-III" evidence="3">
    <location>
        <begin position="1214"/>
        <end position="1302"/>
    </location>
</feature>
<reference evidence="4" key="1">
    <citation type="submission" date="2020-11" db="EMBL/GenBank/DDBJ databases">
        <title>Bacterial whole genome sequence for Panacibacter sp. DH6.</title>
        <authorList>
            <person name="Le V."/>
            <person name="Ko S."/>
            <person name="Ahn C.-Y."/>
            <person name="Oh H.-M."/>
        </authorList>
    </citation>
    <scope>NUCLEOTIDE SEQUENCE</scope>
    <source>
        <strain evidence="4">DH6</strain>
    </source>
</reference>
<evidence type="ECO:0000313" key="4">
    <source>
        <dbReference type="EMBL" id="MBG9377076.1"/>
    </source>
</evidence>
<dbReference type="InterPro" id="IPR050991">
    <property type="entry name" value="ECM_Regulatory_Proteins"/>
</dbReference>
<comment type="caution">
    <text evidence="4">The sequence shown here is derived from an EMBL/GenBank/DDBJ whole genome shotgun (WGS) entry which is preliminary data.</text>
</comment>
<dbReference type="Gene3D" id="2.60.120.380">
    <property type="match status" value="1"/>
</dbReference>
<keyword evidence="1" id="KW-0677">Repeat</keyword>
<dbReference type="InterPro" id="IPR036116">
    <property type="entry name" value="FN3_sf"/>
</dbReference>
<evidence type="ECO:0000259" key="3">
    <source>
        <dbReference type="PROSITE" id="PS50853"/>
    </source>
</evidence>
<feature type="chain" id="PRO_5037290080" evidence="2">
    <location>
        <begin position="20"/>
        <end position="1786"/>
    </location>
</feature>
<dbReference type="Pfam" id="PF18962">
    <property type="entry name" value="Por_Secre_tail"/>
    <property type="match status" value="1"/>
</dbReference>
<feature type="domain" description="Fibronectin type-III" evidence="3">
    <location>
        <begin position="1303"/>
        <end position="1392"/>
    </location>
</feature>
<protein>
    <submittedName>
        <fullName evidence="4">Fibronectin type III domain-containing protein</fullName>
    </submittedName>
</protein>
<feature type="domain" description="Fibronectin type-III" evidence="3">
    <location>
        <begin position="858"/>
        <end position="949"/>
    </location>
</feature>
<dbReference type="Gene3D" id="2.60.40.10">
    <property type="entry name" value="Immunoglobulins"/>
    <property type="match status" value="10"/>
</dbReference>
<dbReference type="Proteomes" id="UP000628448">
    <property type="component" value="Unassembled WGS sequence"/>
</dbReference>
<dbReference type="PANTHER" id="PTHR46708:SF2">
    <property type="entry name" value="FIBRONECTIN TYPE-III DOMAIN-CONTAINING PROTEIN"/>
    <property type="match status" value="1"/>
</dbReference>
<dbReference type="InterPro" id="IPR026444">
    <property type="entry name" value="Secre_tail"/>
</dbReference>
<proteinExistence type="predicted"/>
<feature type="domain" description="Fibronectin type-III" evidence="3">
    <location>
        <begin position="1487"/>
        <end position="1574"/>
    </location>
</feature>
<dbReference type="Gene3D" id="3.40.390.10">
    <property type="entry name" value="Collagenase (Catalytic Domain)"/>
    <property type="match status" value="1"/>
</dbReference>
<feature type="signal peptide" evidence="2">
    <location>
        <begin position="1"/>
        <end position="19"/>
    </location>
</feature>
<keyword evidence="2" id="KW-0732">Signal</keyword>